<dbReference type="EMBL" id="BEYU01000095">
    <property type="protein sequence ID" value="GBG31328.1"/>
    <property type="molecule type" value="Genomic_DNA"/>
</dbReference>
<name>A0A2R5GNL0_9STRA</name>
<dbReference type="Pfam" id="PF13432">
    <property type="entry name" value="TPR_16"/>
    <property type="match status" value="1"/>
</dbReference>
<sequence length="294" mass="32738">MEPSDEASREAGNEALGNGEFARAVEIYSRALVADPEDEKLYSNRSLAHYRQDNFKAAIADADEAIRLKPTWERGYVRKALAMEKAGASDEEVLAVYEKGALEVPHSMLLARAVVGLRERVILDALPPSTSDAKEEVDADAEDGEKEESRVSWREDEIARHYAERGVMYARMKIDQPDTPFLVYDEDLARDKNLIGTVTDKSQPPEFVDIDALREKLGLVQVAQQEQQEQQRTQLQEEQCKSQEGQRGNEVSATSDFESKRKQIYRVEGDVFRSVQGASAAAPAAASASTNDEL</sequence>
<dbReference type="InParanoid" id="A0A2R5GNL0"/>
<dbReference type="PROSITE" id="PS50005">
    <property type="entry name" value="TPR"/>
    <property type="match status" value="1"/>
</dbReference>
<dbReference type="SUPFAM" id="SSF48452">
    <property type="entry name" value="TPR-like"/>
    <property type="match status" value="1"/>
</dbReference>
<accession>A0A2R5GNL0</accession>
<keyword evidence="2 3" id="KW-0802">TPR repeat</keyword>
<feature type="region of interest" description="Disordered" evidence="4">
    <location>
        <begin position="129"/>
        <end position="152"/>
    </location>
</feature>
<protein>
    <submittedName>
        <fullName evidence="5">Tetratricopeptide repeat protein 1</fullName>
    </submittedName>
</protein>
<evidence type="ECO:0000256" key="3">
    <source>
        <dbReference type="PROSITE-ProRule" id="PRU00339"/>
    </source>
</evidence>
<reference evidence="5 6" key="1">
    <citation type="submission" date="2017-12" db="EMBL/GenBank/DDBJ databases">
        <title>Sequencing, de novo assembly and annotation of complete genome of a new Thraustochytrid species, strain FCC1311.</title>
        <authorList>
            <person name="Sedici K."/>
            <person name="Godart F."/>
            <person name="Aiese Cigliano R."/>
            <person name="Sanseverino W."/>
            <person name="Barakat M."/>
            <person name="Ortet P."/>
            <person name="Marechal E."/>
            <person name="Cagnac O."/>
            <person name="Amato A."/>
        </authorList>
    </citation>
    <scope>NUCLEOTIDE SEQUENCE [LARGE SCALE GENOMIC DNA]</scope>
</reference>
<evidence type="ECO:0000313" key="6">
    <source>
        <dbReference type="Proteomes" id="UP000241890"/>
    </source>
</evidence>
<keyword evidence="1" id="KW-0677">Repeat</keyword>
<comment type="caution">
    <text evidence="5">The sequence shown here is derived from an EMBL/GenBank/DDBJ whole genome shotgun (WGS) entry which is preliminary data.</text>
</comment>
<dbReference type="AlphaFoldDB" id="A0A2R5GNL0"/>
<dbReference type="GO" id="GO:0004864">
    <property type="term" value="F:protein phosphatase inhibitor activity"/>
    <property type="evidence" value="ECO:0007669"/>
    <property type="project" value="InterPro"/>
</dbReference>
<organism evidence="5 6">
    <name type="scientific">Hondaea fermentalgiana</name>
    <dbReference type="NCBI Taxonomy" id="2315210"/>
    <lineage>
        <taxon>Eukaryota</taxon>
        <taxon>Sar</taxon>
        <taxon>Stramenopiles</taxon>
        <taxon>Bigyra</taxon>
        <taxon>Labyrinthulomycetes</taxon>
        <taxon>Thraustochytrida</taxon>
        <taxon>Thraustochytriidae</taxon>
        <taxon>Hondaea</taxon>
    </lineage>
</organism>
<gene>
    <name evidence="5" type="ORF">FCC1311_075512</name>
</gene>
<feature type="compositionally biased region" description="Acidic residues" evidence="4">
    <location>
        <begin position="135"/>
        <end position="146"/>
    </location>
</feature>
<dbReference type="GO" id="GO:0009966">
    <property type="term" value="P:regulation of signal transduction"/>
    <property type="evidence" value="ECO:0007669"/>
    <property type="project" value="InterPro"/>
</dbReference>
<dbReference type="Pfam" id="PF04979">
    <property type="entry name" value="IPP-2"/>
    <property type="match status" value="1"/>
</dbReference>
<proteinExistence type="predicted"/>
<dbReference type="SMART" id="SM00028">
    <property type="entry name" value="TPR"/>
    <property type="match status" value="2"/>
</dbReference>
<dbReference type="InterPro" id="IPR007062">
    <property type="entry name" value="PPI-2"/>
</dbReference>
<evidence type="ECO:0000256" key="1">
    <source>
        <dbReference type="ARBA" id="ARBA00022737"/>
    </source>
</evidence>
<evidence type="ECO:0000256" key="4">
    <source>
        <dbReference type="SAM" id="MobiDB-lite"/>
    </source>
</evidence>
<dbReference type="PANTHER" id="PTHR22904">
    <property type="entry name" value="TPR REPEAT CONTAINING PROTEIN"/>
    <property type="match status" value="1"/>
</dbReference>
<feature type="compositionally biased region" description="Low complexity" evidence="4">
    <location>
        <begin position="226"/>
        <end position="237"/>
    </location>
</feature>
<dbReference type="InterPro" id="IPR019734">
    <property type="entry name" value="TPR_rpt"/>
</dbReference>
<evidence type="ECO:0000313" key="5">
    <source>
        <dbReference type="EMBL" id="GBG31328.1"/>
    </source>
</evidence>
<dbReference type="PANTHER" id="PTHR22904:SF523">
    <property type="entry name" value="STRESS-INDUCED-PHOSPHOPROTEIN 1"/>
    <property type="match status" value="1"/>
</dbReference>
<feature type="region of interest" description="Disordered" evidence="4">
    <location>
        <begin position="226"/>
        <end position="259"/>
    </location>
</feature>
<feature type="compositionally biased region" description="Polar residues" evidence="4">
    <location>
        <begin position="242"/>
        <end position="256"/>
    </location>
</feature>
<dbReference type="InterPro" id="IPR011990">
    <property type="entry name" value="TPR-like_helical_dom_sf"/>
</dbReference>
<dbReference type="Gene3D" id="1.25.40.10">
    <property type="entry name" value="Tetratricopeptide repeat domain"/>
    <property type="match status" value="1"/>
</dbReference>
<dbReference type="Proteomes" id="UP000241890">
    <property type="component" value="Unassembled WGS sequence"/>
</dbReference>
<feature type="repeat" description="TPR" evidence="3">
    <location>
        <begin position="5"/>
        <end position="38"/>
    </location>
</feature>
<evidence type="ECO:0000256" key="2">
    <source>
        <dbReference type="ARBA" id="ARBA00022803"/>
    </source>
</evidence>
<dbReference type="GO" id="GO:0051879">
    <property type="term" value="F:Hsp90 protein binding"/>
    <property type="evidence" value="ECO:0007669"/>
    <property type="project" value="TreeGrafter"/>
</dbReference>
<dbReference type="OrthoDB" id="2423701at2759"/>
<keyword evidence="6" id="KW-1185">Reference proteome</keyword>